<protein>
    <submittedName>
        <fullName evidence="1">Uncharacterized protein</fullName>
    </submittedName>
</protein>
<evidence type="ECO:0000313" key="1">
    <source>
        <dbReference type="EMBL" id="KAH7912536.1"/>
    </source>
</evidence>
<organism evidence="1 2">
    <name type="scientific">Hygrophoropsis aurantiaca</name>
    <dbReference type="NCBI Taxonomy" id="72124"/>
    <lineage>
        <taxon>Eukaryota</taxon>
        <taxon>Fungi</taxon>
        <taxon>Dikarya</taxon>
        <taxon>Basidiomycota</taxon>
        <taxon>Agaricomycotina</taxon>
        <taxon>Agaricomycetes</taxon>
        <taxon>Agaricomycetidae</taxon>
        <taxon>Boletales</taxon>
        <taxon>Coniophorineae</taxon>
        <taxon>Hygrophoropsidaceae</taxon>
        <taxon>Hygrophoropsis</taxon>
    </lineage>
</organism>
<proteinExistence type="predicted"/>
<keyword evidence="2" id="KW-1185">Reference proteome</keyword>
<dbReference type="Proteomes" id="UP000790377">
    <property type="component" value="Unassembled WGS sequence"/>
</dbReference>
<comment type="caution">
    <text evidence="1">The sequence shown here is derived from an EMBL/GenBank/DDBJ whole genome shotgun (WGS) entry which is preliminary data.</text>
</comment>
<evidence type="ECO:0000313" key="2">
    <source>
        <dbReference type="Proteomes" id="UP000790377"/>
    </source>
</evidence>
<sequence>MALLYLLGLSLLALLGAASPPLSLRDNTPGTISSPPDGSAIAPGANFDFSYNTRADYGISSYNYTVWLWSSLPGGVSQQFATGHYFGRFSEENYPGNPNPQNPAPPQLTMPDLADSLGGFGAGAYGSNIKLYLVVIEEWGSGQGSLGTRFSQTSNALIYNATIATR</sequence>
<accession>A0ACB8AGU2</accession>
<name>A0ACB8AGU2_9AGAM</name>
<dbReference type="EMBL" id="MU267649">
    <property type="protein sequence ID" value="KAH7912536.1"/>
    <property type="molecule type" value="Genomic_DNA"/>
</dbReference>
<gene>
    <name evidence="1" type="ORF">BJ138DRAFT_776434</name>
</gene>
<reference evidence="1" key="1">
    <citation type="journal article" date="2021" name="New Phytol.">
        <title>Evolutionary innovations through gain and loss of genes in the ectomycorrhizal Boletales.</title>
        <authorList>
            <person name="Wu G."/>
            <person name="Miyauchi S."/>
            <person name="Morin E."/>
            <person name="Kuo A."/>
            <person name="Drula E."/>
            <person name="Varga T."/>
            <person name="Kohler A."/>
            <person name="Feng B."/>
            <person name="Cao Y."/>
            <person name="Lipzen A."/>
            <person name="Daum C."/>
            <person name="Hundley H."/>
            <person name="Pangilinan J."/>
            <person name="Johnson J."/>
            <person name="Barry K."/>
            <person name="LaButti K."/>
            <person name="Ng V."/>
            <person name="Ahrendt S."/>
            <person name="Min B."/>
            <person name="Choi I.G."/>
            <person name="Park H."/>
            <person name="Plett J.M."/>
            <person name="Magnuson J."/>
            <person name="Spatafora J.W."/>
            <person name="Nagy L.G."/>
            <person name="Henrissat B."/>
            <person name="Grigoriev I.V."/>
            <person name="Yang Z.L."/>
            <person name="Xu J."/>
            <person name="Martin F.M."/>
        </authorList>
    </citation>
    <scope>NUCLEOTIDE SEQUENCE</scope>
    <source>
        <strain evidence="1">ATCC 28755</strain>
    </source>
</reference>